<comment type="caution">
    <text evidence="1">The sequence shown here is derived from an EMBL/GenBank/DDBJ whole genome shotgun (WGS) entry which is preliminary data.</text>
</comment>
<reference evidence="1 2" key="1">
    <citation type="submission" date="2021-06" db="EMBL/GenBank/DDBJ databases">
        <title>Caerostris extrusa draft genome.</title>
        <authorList>
            <person name="Kono N."/>
            <person name="Arakawa K."/>
        </authorList>
    </citation>
    <scope>NUCLEOTIDE SEQUENCE [LARGE SCALE GENOMIC DNA]</scope>
</reference>
<name>A0AAV4MYH0_CAEEX</name>
<evidence type="ECO:0000313" key="1">
    <source>
        <dbReference type="EMBL" id="GIX77582.1"/>
    </source>
</evidence>
<dbReference type="EMBL" id="BPLR01002768">
    <property type="protein sequence ID" value="GIX77582.1"/>
    <property type="molecule type" value="Genomic_DNA"/>
</dbReference>
<keyword evidence="2" id="KW-1185">Reference proteome</keyword>
<evidence type="ECO:0000313" key="2">
    <source>
        <dbReference type="Proteomes" id="UP001054945"/>
    </source>
</evidence>
<proteinExistence type="predicted"/>
<organism evidence="1 2">
    <name type="scientific">Caerostris extrusa</name>
    <name type="common">Bark spider</name>
    <name type="synonym">Caerostris bankana</name>
    <dbReference type="NCBI Taxonomy" id="172846"/>
    <lineage>
        <taxon>Eukaryota</taxon>
        <taxon>Metazoa</taxon>
        <taxon>Ecdysozoa</taxon>
        <taxon>Arthropoda</taxon>
        <taxon>Chelicerata</taxon>
        <taxon>Arachnida</taxon>
        <taxon>Araneae</taxon>
        <taxon>Araneomorphae</taxon>
        <taxon>Entelegynae</taxon>
        <taxon>Araneoidea</taxon>
        <taxon>Araneidae</taxon>
        <taxon>Caerostris</taxon>
    </lineage>
</organism>
<accession>A0AAV4MYH0</accession>
<gene>
    <name evidence="1" type="ORF">CEXT_428731</name>
</gene>
<dbReference type="Proteomes" id="UP001054945">
    <property type="component" value="Unassembled WGS sequence"/>
</dbReference>
<dbReference type="AlphaFoldDB" id="A0AAV4MYH0"/>
<protein>
    <submittedName>
        <fullName evidence="1">Uncharacterized protein</fullName>
    </submittedName>
</protein>
<sequence>MTEDRCGRRLVSLMQPTLAHAVENENQIMKTTAIAGWGRNGRLLGKPTCGGKQDKMMKTTAIAGWGRNVRLLGKV</sequence>